<feature type="region of interest" description="Disordered" evidence="1">
    <location>
        <begin position="1"/>
        <end position="39"/>
    </location>
</feature>
<dbReference type="AlphaFoldDB" id="A0A6J4HBF1"/>
<name>A0A6J4HBF1_9PSEU</name>
<proteinExistence type="predicted"/>
<feature type="compositionally biased region" description="Basic and acidic residues" evidence="1">
    <location>
        <begin position="29"/>
        <end position="39"/>
    </location>
</feature>
<feature type="non-terminal residue" evidence="2">
    <location>
        <position position="1"/>
    </location>
</feature>
<sequence>WRPSISARRCRRAPAVYPQVSGGQPSNDLRSRSSRTDLL</sequence>
<feature type="non-terminal residue" evidence="2">
    <location>
        <position position="39"/>
    </location>
</feature>
<gene>
    <name evidence="2" type="ORF">AVDCRST_MAG54-464</name>
</gene>
<reference evidence="2" key="1">
    <citation type="submission" date="2020-02" db="EMBL/GenBank/DDBJ databases">
        <authorList>
            <person name="Meier V. D."/>
        </authorList>
    </citation>
    <scope>NUCLEOTIDE SEQUENCE</scope>
    <source>
        <strain evidence="2">AVDCRST_MAG54</strain>
    </source>
</reference>
<evidence type="ECO:0000256" key="1">
    <source>
        <dbReference type="SAM" id="MobiDB-lite"/>
    </source>
</evidence>
<accession>A0A6J4HBF1</accession>
<evidence type="ECO:0000313" key="2">
    <source>
        <dbReference type="EMBL" id="CAA9218780.1"/>
    </source>
</evidence>
<organism evidence="2">
    <name type="scientific">uncultured Actinomycetospora sp</name>
    <dbReference type="NCBI Taxonomy" id="1135996"/>
    <lineage>
        <taxon>Bacteria</taxon>
        <taxon>Bacillati</taxon>
        <taxon>Actinomycetota</taxon>
        <taxon>Actinomycetes</taxon>
        <taxon>Pseudonocardiales</taxon>
        <taxon>Pseudonocardiaceae</taxon>
        <taxon>Actinomycetospora</taxon>
        <taxon>environmental samples</taxon>
    </lineage>
</organism>
<dbReference type="EMBL" id="CADCTH010000063">
    <property type="protein sequence ID" value="CAA9218780.1"/>
    <property type="molecule type" value="Genomic_DNA"/>
</dbReference>
<protein>
    <submittedName>
        <fullName evidence="2">Uncharacterized protein</fullName>
    </submittedName>
</protein>